<dbReference type="GO" id="GO:0005344">
    <property type="term" value="F:oxygen carrier activity"/>
    <property type="evidence" value="ECO:0007669"/>
    <property type="project" value="UniProtKB-KW"/>
</dbReference>
<dbReference type="InterPro" id="IPR000971">
    <property type="entry name" value="Globin"/>
</dbReference>
<dbReference type="OrthoDB" id="422676at2759"/>
<dbReference type="AlphaFoldDB" id="A0A813AJ01"/>
<dbReference type="Gene3D" id="1.10.490.10">
    <property type="entry name" value="Globins"/>
    <property type="match status" value="1"/>
</dbReference>
<dbReference type="InterPro" id="IPR012292">
    <property type="entry name" value="Globin/Proto"/>
</dbReference>
<dbReference type="SUPFAM" id="SSF46458">
    <property type="entry name" value="Globin-like"/>
    <property type="match status" value="1"/>
</dbReference>
<feature type="compositionally biased region" description="Basic and acidic residues" evidence="2">
    <location>
        <begin position="210"/>
        <end position="228"/>
    </location>
</feature>
<evidence type="ECO:0000313" key="5">
    <source>
        <dbReference type="Proteomes" id="UP000601435"/>
    </source>
</evidence>
<dbReference type="EMBL" id="CAJNJA010059793">
    <property type="protein sequence ID" value="CAE7868754.1"/>
    <property type="molecule type" value="Genomic_DNA"/>
</dbReference>
<dbReference type="GO" id="GO:0020037">
    <property type="term" value="F:heme binding"/>
    <property type="evidence" value="ECO:0007669"/>
    <property type="project" value="InterPro"/>
</dbReference>
<keyword evidence="5" id="KW-1185">Reference proteome</keyword>
<keyword evidence="1" id="KW-0813">Transport</keyword>
<keyword evidence="1" id="KW-0349">Heme</keyword>
<sequence>MEEIDRLLSTIELDEYTIKEVQNGWETTEKRLGGPKAAGEEVFTKLRNELPKTQGMLTRSSTVWHLLSELLQSLGQPKVVQKRLEYSALRHMNADITTADVEIFRNILFEVCASKLGGLMTPEFQFGLGQIVVAVGTSLAKTHAHYAKRLHLLTSCWKEVNVTEDDTQEQQGPVSRQNSEEQDKPAGEEEDATKDKSEQQAKEANMAGDGAKDVEKGEQEQGDEKHGAWQDNSNLNIPKTFAAMARFN</sequence>
<dbReference type="GO" id="GO:0019825">
    <property type="term" value="F:oxygen binding"/>
    <property type="evidence" value="ECO:0007669"/>
    <property type="project" value="InterPro"/>
</dbReference>
<proteinExistence type="inferred from homology"/>
<feature type="region of interest" description="Disordered" evidence="2">
    <location>
        <begin position="164"/>
        <end position="248"/>
    </location>
</feature>
<dbReference type="InterPro" id="IPR009050">
    <property type="entry name" value="Globin-like_sf"/>
</dbReference>
<reference evidence="4" key="1">
    <citation type="submission" date="2021-02" db="EMBL/GenBank/DDBJ databases">
        <authorList>
            <person name="Dougan E. K."/>
            <person name="Rhodes N."/>
            <person name="Thang M."/>
            <person name="Chan C."/>
        </authorList>
    </citation>
    <scope>NUCLEOTIDE SEQUENCE</scope>
</reference>
<evidence type="ECO:0000256" key="1">
    <source>
        <dbReference type="RuleBase" id="RU000356"/>
    </source>
</evidence>
<name>A0A813AJ01_9DINO</name>
<keyword evidence="1" id="KW-0408">Iron</keyword>
<dbReference type="Pfam" id="PF00042">
    <property type="entry name" value="Globin"/>
    <property type="match status" value="1"/>
</dbReference>
<feature type="compositionally biased region" description="Basic and acidic residues" evidence="2">
    <location>
        <begin position="178"/>
        <end position="201"/>
    </location>
</feature>
<feature type="non-terminal residue" evidence="4">
    <location>
        <position position="1"/>
    </location>
</feature>
<dbReference type="InterPro" id="IPR044399">
    <property type="entry name" value="Mb-like_M"/>
</dbReference>
<evidence type="ECO:0000259" key="3">
    <source>
        <dbReference type="Pfam" id="PF00042"/>
    </source>
</evidence>
<dbReference type="Proteomes" id="UP000601435">
    <property type="component" value="Unassembled WGS sequence"/>
</dbReference>
<accession>A0A813AJ01</accession>
<comment type="caution">
    <text evidence="4">The sequence shown here is derived from an EMBL/GenBank/DDBJ whole genome shotgun (WGS) entry which is preliminary data.</text>
</comment>
<keyword evidence="1" id="KW-0561">Oxygen transport</keyword>
<keyword evidence="1" id="KW-0479">Metal-binding</keyword>
<organism evidence="4 5">
    <name type="scientific">Symbiodinium necroappetens</name>
    <dbReference type="NCBI Taxonomy" id="1628268"/>
    <lineage>
        <taxon>Eukaryota</taxon>
        <taxon>Sar</taxon>
        <taxon>Alveolata</taxon>
        <taxon>Dinophyceae</taxon>
        <taxon>Suessiales</taxon>
        <taxon>Symbiodiniaceae</taxon>
        <taxon>Symbiodinium</taxon>
    </lineage>
</organism>
<evidence type="ECO:0000256" key="2">
    <source>
        <dbReference type="SAM" id="MobiDB-lite"/>
    </source>
</evidence>
<gene>
    <name evidence="4" type="ORF">SNEC2469_LOCUS27952</name>
</gene>
<protein>
    <recommendedName>
        <fullName evidence="3">Globin domain-containing protein</fullName>
    </recommendedName>
</protein>
<feature type="domain" description="Globin" evidence="3">
    <location>
        <begin position="42"/>
        <end position="123"/>
    </location>
</feature>
<evidence type="ECO:0000313" key="4">
    <source>
        <dbReference type="EMBL" id="CAE7868754.1"/>
    </source>
</evidence>
<dbReference type="CDD" id="cd01040">
    <property type="entry name" value="Mb-like"/>
    <property type="match status" value="1"/>
</dbReference>
<comment type="similarity">
    <text evidence="1">Belongs to the globin family.</text>
</comment>